<reference evidence="1" key="1">
    <citation type="submission" date="2016-07" db="EMBL/GenBank/DDBJ databases">
        <authorList>
            <person name="Bretaudeau A."/>
        </authorList>
    </citation>
    <scope>NUCLEOTIDE SEQUENCE</scope>
    <source>
        <strain evidence="1">Rice</strain>
        <tissue evidence="1">Whole body</tissue>
    </source>
</reference>
<proteinExistence type="predicted"/>
<dbReference type="EMBL" id="ODYU01007028">
    <property type="protein sequence ID" value="SOQ49411.1"/>
    <property type="molecule type" value="Genomic_DNA"/>
</dbReference>
<accession>A0A2H1W8L1</accession>
<name>A0A2H1W8L1_SPOFR</name>
<gene>
    <name evidence="1" type="ORF">SFRICE_038390</name>
</gene>
<sequence>MRISSSVGCATSPLSDSKLVELFSINNNGKKIIQWFLPPWARQLLLTKNHPVPIPALRAGAPGKSRLG</sequence>
<dbReference type="AlphaFoldDB" id="A0A2H1W8L1"/>
<organism evidence="1">
    <name type="scientific">Spodoptera frugiperda</name>
    <name type="common">Fall armyworm</name>
    <dbReference type="NCBI Taxonomy" id="7108"/>
    <lineage>
        <taxon>Eukaryota</taxon>
        <taxon>Metazoa</taxon>
        <taxon>Ecdysozoa</taxon>
        <taxon>Arthropoda</taxon>
        <taxon>Hexapoda</taxon>
        <taxon>Insecta</taxon>
        <taxon>Pterygota</taxon>
        <taxon>Neoptera</taxon>
        <taxon>Endopterygota</taxon>
        <taxon>Lepidoptera</taxon>
        <taxon>Glossata</taxon>
        <taxon>Ditrysia</taxon>
        <taxon>Noctuoidea</taxon>
        <taxon>Noctuidae</taxon>
        <taxon>Amphipyrinae</taxon>
        <taxon>Spodoptera</taxon>
    </lineage>
</organism>
<protein>
    <submittedName>
        <fullName evidence="1">SFRICE_038390</fullName>
    </submittedName>
</protein>
<evidence type="ECO:0000313" key="1">
    <source>
        <dbReference type="EMBL" id="SOQ49411.1"/>
    </source>
</evidence>